<comment type="caution">
    <text evidence="3">The sequence shown here is derived from an EMBL/GenBank/DDBJ whole genome shotgun (WGS) entry which is preliminary data.</text>
</comment>
<evidence type="ECO:0000256" key="1">
    <source>
        <dbReference type="SAM" id="MobiDB-lite"/>
    </source>
</evidence>
<feature type="transmembrane region" description="Helical" evidence="2">
    <location>
        <begin position="6"/>
        <end position="28"/>
    </location>
</feature>
<name>A0AAD7NFZ2_9AGAR</name>
<keyword evidence="4" id="KW-1185">Reference proteome</keyword>
<evidence type="ECO:0000313" key="4">
    <source>
        <dbReference type="Proteomes" id="UP001215598"/>
    </source>
</evidence>
<keyword evidence="2" id="KW-0472">Membrane</keyword>
<dbReference type="EMBL" id="JARKIB010000042">
    <property type="protein sequence ID" value="KAJ7758276.1"/>
    <property type="molecule type" value="Genomic_DNA"/>
</dbReference>
<accession>A0AAD7NFZ2</accession>
<keyword evidence="2" id="KW-0812">Transmembrane</keyword>
<keyword evidence="2" id="KW-1133">Transmembrane helix</keyword>
<protein>
    <submittedName>
        <fullName evidence="3">Uncharacterized protein</fullName>
    </submittedName>
</protein>
<feature type="region of interest" description="Disordered" evidence="1">
    <location>
        <begin position="131"/>
        <end position="171"/>
    </location>
</feature>
<feature type="compositionally biased region" description="Basic and acidic residues" evidence="1">
    <location>
        <begin position="155"/>
        <end position="171"/>
    </location>
</feature>
<evidence type="ECO:0000256" key="2">
    <source>
        <dbReference type="SAM" id="Phobius"/>
    </source>
</evidence>
<reference evidence="3" key="1">
    <citation type="submission" date="2023-03" db="EMBL/GenBank/DDBJ databases">
        <title>Massive genome expansion in bonnet fungi (Mycena s.s.) driven by repeated elements and novel gene families across ecological guilds.</title>
        <authorList>
            <consortium name="Lawrence Berkeley National Laboratory"/>
            <person name="Harder C.B."/>
            <person name="Miyauchi S."/>
            <person name="Viragh M."/>
            <person name="Kuo A."/>
            <person name="Thoen E."/>
            <person name="Andreopoulos B."/>
            <person name="Lu D."/>
            <person name="Skrede I."/>
            <person name="Drula E."/>
            <person name="Henrissat B."/>
            <person name="Morin E."/>
            <person name="Kohler A."/>
            <person name="Barry K."/>
            <person name="LaButti K."/>
            <person name="Morin E."/>
            <person name="Salamov A."/>
            <person name="Lipzen A."/>
            <person name="Mereny Z."/>
            <person name="Hegedus B."/>
            <person name="Baldrian P."/>
            <person name="Stursova M."/>
            <person name="Weitz H."/>
            <person name="Taylor A."/>
            <person name="Grigoriev I.V."/>
            <person name="Nagy L.G."/>
            <person name="Martin F."/>
            <person name="Kauserud H."/>
        </authorList>
    </citation>
    <scope>NUCLEOTIDE SEQUENCE</scope>
    <source>
        <strain evidence="3">CBHHK182m</strain>
    </source>
</reference>
<dbReference type="AlphaFoldDB" id="A0AAD7NFZ2"/>
<proteinExistence type="predicted"/>
<evidence type="ECO:0000313" key="3">
    <source>
        <dbReference type="EMBL" id="KAJ7758276.1"/>
    </source>
</evidence>
<sequence length="171" mass="18586">MLDNMTYGAYLFFVMFMLMGIALVIWVLPATFRKSLEGMVTDLSAVGSRLGSGEDQADMVRMERILMSLTWENGEEKQPRSVDGPKKEAAFKFHPLSPGLNAATTPNACGIEVGVQNARQERLGYGGRAQAGMKEHGTIGPGETVRRAGRGQAAVRREGRVREGGRKPEGS</sequence>
<gene>
    <name evidence="3" type="ORF">B0H16DRAFT_1689306</name>
</gene>
<organism evidence="3 4">
    <name type="scientific">Mycena metata</name>
    <dbReference type="NCBI Taxonomy" id="1033252"/>
    <lineage>
        <taxon>Eukaryota</taxon>
        <taxon>Fungi</taxon>
        <taxon>Dikarya</taxon>
        <taxon>Basidiomycota</taxon>
        <taxon>Agaricomycotina</taxon>
        <taxon>Agaricomycetes</taxon>
        <taxon>Agaricomycetidae</taxon>
        <taxon>Agaricales</taxon>
        <taxon>Marasmiineae</taxon>
        <taxon>Mycenaceae</taxon>
        <taxon>Mycena</taxon>
    </lineage>
</organism>
<dbReference type="Proteomes" id="UP001215598">
    <property type="component" value="Unassembled WGS sequence"/>
</dbReference>